<evidence type="ECO:0000313" key="2">
    <source>
        <dbReference type="EMBL" id="SER93533.1"/>
    </source>
</evidence>
<feature type="transmembrane region" description="Helical" evidence="1">
    <location>
        <begin position="524"/>
        <end position="548"/>
    </location>
</feature>
<keyword evidence="1" id="KW-0472">Membrane</keyword>
<organism evidence="2 3">
    <name type="scientific">Butyrivibrio fibrisolvens</name>
    <dbReference type="NCBI Taxonomy" id="831"/>
    <lineage>
        <taxon>Bacteria</taxon>
        <taxon>Bacillati</taxon>
        <taxon>Bacillota</taxon>
        <taxon>Clostridia</taxon>
        <taxon>Lachnospirales</taxon>
        <taxon>Lachnospiraceae</taxon>
        <taxon>Butyrivibrio</taxon>
    </lineage>
</organism>
<dbReference type="OrthoDB" id="9797355at2"/>
<evidence type="ECO:0000313" key="3">
    <source>
        <dbReference type="Proteomes" id="UP000182584"/>
    </source>
</evidence>
<reference evidence="2 3" key="1">
    <citation type="submission" date="2016-10" db="EMBL/GenBank/DDBJ databases">
        <authorList>
            <person name="de Groot N.N."/>
        </authorList>
    </citation>
    <scope>NUCLEOTIDE SEQUENCE [LARGE SCALE GENOMIC DNA]</scope>
    <source>
        <strain evidence="2 3">AR40</strain>
    </source>
</reference>
<feature type="transmembrane region" description="Helical" evidence="1">
    <location>
        <begin position="333"/>
        <end position="351"/>
    </location>
</feature>
<keyword evidence="1" id="KW-1133">Transmembrane helix</keyword>
<dbReference type="RefSeq" id="WP_074756488.1">
    <property type="nucleotide sequence ID" value="NZ_FOGJ01000014.1"/>
</dbReference>
<dbReference type="Proteomes" id="UP000182584">
    <property type="component" value="Unassembled WGS sequence"/>
</dbReference>
<sequence length="549" mass="60736">MSISIKSKLTLVVLGLIILTITGLFMGYRAIKNANGYDDKDPDDSKTGIELYVLAPCESCNEEEKFTQEVLDKLSKQGTTDYKCTVYNVYQESGASHFEEIIENYGLSIGIHDLPAAIVNGEVYLGTYEEISEEVAKTLQSGGDIEKDRSSYKNKVIEPYAGSSVQDTEYLFGNESETAIYKDLSSIEGDFAIYKDLSSIEDDDTALILFVTTSCEGCTQAEKYLQSDLAFDKQKLLIYNIMEGDNTAVLRKIMKLYEVPDNLQQVPILFFKTGYLSGADAIRKDTLNYLTDAGSAGSWDEVVSKLSTEKEDVRISKLKLIVTGFINGLNPCGLSMLIMVLSVLLMSGRSFGKGSISYLAGKFITYLVLGLSIGTLLSFIQGRVFGTVYAAVNIVFAVVATCFGLFYLADFVHVCRHDYGKEKLRLPEGFRRWNHNMIKKLSNAKGWLLYPMLFALGIVISAGEFLCTGQVYLATLIYMAGHKGVYGTGLTGDLMIYLIAMCIPMILLVLFVSKGQNVMSASHLSLKILPFIKLSYSVFFFVLAFSLLL</sequence>
<protein>
    <submittedName>
        <fullName evidence="2">Cytochrome c biogenesis protein CcdA</fullName>
    </submittedName>
</protein>
<feature type="transmembrane region" description="Helical" evidence="1">
    <location>
        <begin position="447"/>
        <end position="474"/>
    </location>
</feature>
<feature type="transmembrane region" description="Helical" evidence="1">
    <location>
        <begin position="363"/>
        <end position="382"/>
    </location>
</feature>
<evidence type="ECO:0000256" key="1">
    <source>
        <dbReference type="SAM" id="Phobius"/>
    </source>
</evidence>
<dbReference type="EMBL" id="FOGJ01000014">
    <property type="protein sequence ID" value="SER93533.1"/>
    <property type="molecule type" value="Genomic_DNA"/>
</dbReference>
<keyword evidence="1" id="KW-0812">Transmembrane</keyword>
<name>A0A1H9TA77_BUTFI</name>
<feature type="transmembrane region" description="Helical" evidence="1">
    <location>
        <begin position="494"/>
        <end position="512"/>
    </location>
</feature>
<dbReference type="AlphaFoldDB" id="A0A1H9TA77"/>
<gene>
    <name evidence="2" type="ORF">SAMN04487884_11422</name>
</gene>
<feature type="transmembrane region" description="Helical" evidence="1">
    <location>
        <begin position="388"/>
        <end position="409"/>
    </location>
</feature>
<accession>A0A1H9TA77</accession>
<proteinExistence type="predicted"/>
<feature type="transmembrane region" description="Helical" evidence="1">
    <location>
        <begin position="9"/>
        <end position="28"/>
    </location>
</feature>